<dbReference type="InterPro" id="IPR000648">
    <property type="entry name" value="Oxysterol-bd"/>
</dbReference>
<dbReference type="InterPro" id="IPR037239">
    <property type="entry name" value="OSBP_sf"/>
</dbReference>
<dbReference type="STRING" id="578462.A0A0L0TDM8"/>
<dbReference type="eggNOG" id="KOG2210">
    <property type="taxonomic scope" value="Eukaryota"/>
</dbReference>
<dbReference type="GO" id="GO:0008142">
    <property type="term" value="F:oxysterol binding"/>
    <property type="evidence" value="ECO:0007669"/>
    <property type="project" value="TreeGrafter"/>
</dbReference>
<protein>
    <recommendedName>
        <fullName evidence="5">Oxysterol-binding protein</fullName>
    </recommendedName>
</protein>
<dbReference type="GO" id="GO:0016020">
    <property type="term" value="C:membrane"/>
    <property type="evidence" value="ECO:0007669"/>
    <property type="project" value="TreeGrafter"/>
</dbReference>
<dbReference type="VEuPathDB" id="FungiDB:AMAG_17114"/>
<dbReference type="SUPFAM" id="SSF144000">
    <property type="entry name" value="Oxysterol-binding protein-like"/>
    <property type="match status" value="1"/>
</dbReference>
<evidence type="ECO:0000313" key="3">
    <source>
        <dbReference type="EMBL" id="KNE72786.1"/>
    </source>
</evidence>
<name>A0A0L0TDM8_ALLM3</name>
<comment type="similarity">
    <text evidence="1">Belongs to the OSBP family.</text>
</comment>
<dbReference type="PANTHER" id="PTHR10972">
    <property type="entry name" value="OXYSTEROL-BINDING PROTEIN-RELATED"/>
    <property type="match status" value="1"/>
</dbReference>
<dbReference type="Gene3D" id="1.10.287.2720">
    <property type="match status" value="1"/>
</dbReference>
<organism evidence="3 4">
    <name type="scientific">Allomyces macrogynus (strain ATCC 38327)</name>
    <name type="common">Allomyces javanicus var. macrogynus</name>
    <dbReference type="NCBI Taxonomy" id="578462"/>
    <lineage>
        <taxon>Eukaryota</taxon>
        <taxon>Fungi</taxon>
        <taxon>Fungi incertae sedis</taxon>
        <taxon>Blastocladiomycota</taxon>
        <taxon>Blastocladiomycetes</taxon>
        <taxon>Blastocladiales</taxon>
        <taxon>Blastocladiaceae</taxon>
        <taxon>Allomyces</taxon>
    </lineage>
</organism>
<evidence type="ECO:0008006" key="5">
    <source>
        <dbReference type="Google" id="ProtNLM"/>
    </source>
</evidence>
<feature type="region of interest" description="Disordered" evidence="2">
    <location>
        <begin position="1"/>
        <end position="35"/>
    </location>
</feature>
<dbReference type="Gene3D" id="2.40.160.120">
    <property type="match status" value="1"/>
</dbReference>
<evidence type="ECO:0000256" key="2">
    <source>
        <dbReference type="SAM" id="MobiDB-lite"/>
    </source>
</evidence>
<reference evidence="3 4" key="1">
    <citation type="submission" date="2009-11" db="EMBL/GenBank/DDBJ databases">
        <title>Annotation of Allomyces macrogynus ATCC 38327.</title>
        <authorList>
            <consortium name="The Broad Institute Genome Sequencing Platform"/>
            <person name="Russ C."/>
            <person name="Cuomo C."/>
            <person name="Burger G."/>
            <person name="Gray M.W."/>
            <person name="Holland P.W.H."/>
            <person name="King N."/>
            <person name="Lang F.B.F."/>
            <person name="Roger A.J."/>
            <person name="Ruiz-Trillo I."/>
            <person name="Young S.K."/>
            <person name="Zeng Q."/>
            <person name="Gargeya S."/>
            <person name="Fitzgerald M."/>
            <person name="Haas B."/>
            <person name="Abouelleil A."/>
            <person name="Alvarado L."/>
            <person name="Arachchi H.M."/>
            <person name="Berlin A."/>
            <person name="Chapman S.B."/>
            <person name="Gearin G."/>
            <person name="Goldberg J."/>
            <person name="Griggs A."/>
            <person name="Gujja S."/>
            <person name="Hansen M."/>
            <person name="Heiman D."/>
            <person name="Howarth C."/>
            <person name="Larimer J."/>
            <person name="Lui A."/>
            <person name="MacDonald P.J.P."/>
            <person name="McCowen C."/>
            <person name="Montmayeur A."/>
            <person name="Murphy C."/>
            <person name="Neiman D."/>
            <person name="Pearson M."/>
            <person name="Priest M."/>
            <person name="Roberts A."/>
            <person name="Saif S."/>
            <person name="Shea T."/>
            <person name="Sisk P."/>
            <person name="Stolte C."/>
            <person name="Sykes S."/>
            <person name="Wortman J."/>
            <person name="Nusbaum C."/>
            <person name="Birren B."/>
        </authorList>
    </citation>
    <scope>NUCLEOTIDE SEQUENCE [LARGE SCALE GENOMIC DNA]</scope>
    <source>
        <strain evidence="3 4">ATCC 38327</strain>
    </source>
</reference>
<reference evidence="4" key="2">
    <citation type="submission" date="2009-11" db="EMBL/GenBank/DDBJ databases">
        <title>The Genome Sequence of Allomyces macrogynus strain ATCC 38327.</title>
        <authorList>
            <consortium name="The Broad Institute Genome Sequencing Platform"/>
            <person name="Russ C."/>
            <person name="Cuomo C."/>
            <person name="Shea T."/>
            <person name="Young S.K."/>
            <person name="Zeng Q."/>
            <person name="Koehrsen M."/>
            <person name="Haas B."/>
            <person name="Borodovsky M."/>
            <person name="Guigo R."/>
            <person name="Alvarado L."/>
            <person name="Berlin A."/>
            <person name="Borenstein D."/>
            <person name="Chen Z."/>
            <person name="Engels R."/>
            <person name="Freedman E."/>
            <person name="Gellesch M."/>
            <person name="Goldberg J."/>
            <person name="Griggs A."/>
            <person name="Gujja S."/>
            <person name="Heiman D."/>
            <person name="Hepburn T."/>
            <person name="Howarth C."/>
            <person name="Jen D."/>
            <person name="Larson L."/>
            <person name="Lewis B."/>
            <person name="Mehta T."/>
            <person name="Park D."/>
            <person name="Pearson M."/>
            <person name="Roberts A."/>
            <person name="Saif S."/>
            <person name="Shenoy N."/>
            <person name="Sisk P."/>
            <person name="Stolte C."/>
            <person name="Sykes S."/>
            <person name="Walk T."/>
            <person name="White J."/>
            <person name="Yandava C."/>
            <person name="Burger G."/>
            <person name="Gray M.W."/>
            <person name="Holland P.W.H."/>
            <person name="King N."/>
            <person name="Lang F.B.F."/>
            <person name="Roger A.J."/>
            <person name="Ruiz-Trillo I."/>
            <person name="Lander E."/>
            <person name="Nusbaum C."/>
        </authorList>
    </citation>
    <scope>NUCLEOTIDE SEQUENCE [LARGE SCALE GENOMIC DNA]</scope>
    <source>
        <strain evidence="4">ATCC 38327</strain>
    </source>
</reference>
<feature type="compositionally biased region" description="Polar residues" evidence="2">
    <location>
        <begin position="445"/>
        <end position="459"/>
    </location>
</feature>
<gene>
    <name evidence="3" type="ORF">AMAG_17114</name>
</gene>
<accession>A0A0L0TDM8</accession>
<feature type="compositionally biased region" description="Polar residues" evidence="2">
    <location>
        <begin position="8"/>
        <end position="20"/>
    </location>
</feature>
<proteinExistence type="inferred from homology"/>
<dbReference type="Gene3D" id="3.30.70.3490">
    <property type="match status" value="1"/>
</dbReference>
<dbReference type="AlphaFoldDB" id="A0A0L0TDM8"/>
<evidence type="ECO:0000313" key="4">
    <source>
        <dbReference type="Proteomes" id="UP000054350"/>
    </source>
</evidence>
<sequence length="506" mass="53797">MASENDLSKQPRSVSPAPSTKSDKDVPPDPDAANVVPAQHKSQFLQFVKTLASFTGDLSQLTCPAFLLSGTSLLDVHWADHPELLARIPTITDPARRMVAVSRWFISTLYGSFHSRCKTGTEKKPYNPVLGEQFLCSWPAATVTNPDGTSLAIPTTNLVCEQVSHHPPVGAFYLDNMNQNIFLNGHCGQKTKFKTTSIKVEQTGRAVLTVHPPNGEIDEYFITLPELVLRGLLTGQLFVELTGTSTITSSSGYLATFEYLPKPWFGGDYHVFKGTIGAFDVPDDQLTPDSASSTSSSSSSKKKAKKAKKASAAMAAAAARDAVTKPLFTMQGKWTTSCTVTDVATGTTTPLFDAEADEMHTPSVAPLTQQDDLESRKLWAVTTEHLRNGNYAEATASKTAIEDAQRALRKQRAAAGDVWAPKYFAFVADNDADSNVATPVAGSPAGSNLQLDSEQASPTSLGAASSSSGLSRSSLRAVAVAGAGNAADALTDSGLWTYIGQTNGGK</sequence>
<dbReference type="PANTHER" id="PTHR10972:SF184">
    <property type="entry name" value="OXYSTEROL-BINDING PROTEIN HOMOLOG 4-RELATED"/>
    <property type="match status" value="1"/>
</dbReference>
<dbReference type="OrthoDB" id="14833at2759"/>
<dbReference type="EMBL" id="GG745383">
    <property type="protein sequence ID" value="KNE72786.1"/>
    <property type="molecule type" value="Genomic_DNA"/>
</dbReference>
<dbReference type="GO" id="GO:0005829">
    <property type="term" value="C:cytosol"/>
    <property type="evidence" value="ECO:0007669"/>
    <property type="project" value="TreeGrafter"/>
</dbReference>
<keyword evidence="4" id="KW-1185">Reference proteome</keyword>
<feature type="region of interest" description="Disordered" evidence="2">
    <location>
        <begin position="438"/>
        <end position="468"/>
    </location>
</feature>
<dbReference type="Proteomes" id="UP000054350">
    <property type="component" value="Unassembled WGS sequence"/>
</dbReference>
<dbReference type="OMA" id="ADEMHTP"/>
<evidence type="ECO:0000256" key="1">
    <source>
        <dbReference type="ARBA" id="ARBA00008842"/>
    </source>
</evidence>
<dbReference type="Pfam" id="PF01237">
    <property type="entry name" value="Oxysterol_BP"/>
    <property type="match status" value="2"/>
</dbReference>